<reference evidence="2" key="1">
    <citation type="submission" date="2018-05" db="EMBL/GenBank/DDBJ databases">
        <authorList>
            <person name="Lanie J.A."/>
            <person name="Ng W.-L."/>
            <person name="Kazmierczak K.M."/>
            <person name="Andrzejewski T.M."/>
            <person name="Davidsen T.M."/>
            <person name="Wayne K.J."/>
            <person name="Tettelin H."/>
            <person name="Glass J.I."/>
            <person name="Rusch D."/>
            <person name="Podicherti R."/>
            <person name="Tsui H.-C.T."/>
            <person name="Winkler M.E."/>
        </authorList>
    </citation>
    <scope>NUCLEOTIDE SEQUENCE</scope>
</reference>
<dbReference type="AlphaFoldDB" id="A0A382NA81"/>
<feature type="domain" description="DUF1549" evidence="1">
    <location>
        <begin position="1"/>
        <end position="116"/>
    </location>
</feature>
<feature type="non-terminal residue" evidence="2">
    <location>
        <position position="371"/>
    </location>
</feature>
<name>A0A382NA81_9ZZZZ</name>
<evidence type="ECO:0000259" key="1">
    <source>
        <dbReference type="Pfam" id="PF07583"/>
    </source>
</evidence>
<sequence>AYRYRNYVVRAFNADVPYDNFVVEHIAGDLVESPRIDPATRCNESAQGAGFWHLGEATHSPVDIRGDECNRVHNQIDVYSKAFLGLTVGCARCHDHKFDAISTRDYYALAGYLQSSGYHLKDVSDPAAQTAAHNKLARLRAGSEASLLNEFASLVETKVSRLADYLPVATEILRNIPEGKDAPKSGDYIASHSTVQEAAKAKNLQPEKLAAWVSYLDKARGNAADPLRGFTRATIDQARADALAAMQKLEADTEAQVKSIKINVTIEEGERNYVKSERDWTAEDMIADYRRAQGPEEWLIGGRQFGAGPMAGGTPVFGDNTNHPIKEFNENGAARSDGLSTRFTGIIRTRTFGVNGDMLWYRYKGKADVFL</sequence>
<dbReference type="InterPro" id="IPR011444">
    <property type="entry name" value="DUF1549"/>
</dbReference>
<feature type="non-terminal residue" evidence="2">
    <location>
        <position position="1"/>
    </location>
</feature>
<protein>
    <recommendedName>
        <fullName evidence="1">DUF1549 domain-containing protein</fullName>
    </recommendedName>
</protein>
<dbReference type="Pfam" id="PF07583">
    <property type="entry name" value="PSCyt2"/>
    <property type="match status" value="1"/>
</dbReference>
<evidence type="ECO:0000313" key="2">
    <source>
        <dbReference type="EMBL" id="SVC57438.1"/>
    </source>
</evidence>
<organism evidence="2">
    <name type="scientific">marine metagenome</name>
    <dbReference type="NCBI Taxonomy" id="408172"/>
    <lineage>
        <taxon>unclassified sequences</taxon>
        <taxon>metagenomes</taxon>
        <taxon>ecological metagenomes</taxon>
    </lineage>
</organism>
<dbReference type="PANTHER" id="PTHR35889">
    <property type="entry name" value="CYCLOINULO-OLIGOSACCHARIDE FRUCTANOTRANSFERASE-RELATED"/>
    <property type="match status" value="1"/>
</dbReference>
<dbReference type="EMBL" id="UINC01098706">
    <property type="protein sequence ID" value="SVC57438.1"/>
    <property type="molecule type" value="Genomic_DNA"/>
</dbReference>
<proteinExistence type="predicted"/>
<dbReference type="PANTHER" id="PTHR35889:SF3">
    <property type="entry name" value="F-BOX DOMAIN-CONTAINING PROTEIN"/>
    <property type="match status" value="1"/>
</dbReference>
<accession>A0A382NA81</accession>
<gene>
    <name evidence="2" type="ORF">METZ01_LOCUS310292</name>
</gene>